<feature type="compositionally biased region" description="Low complexity" evidence="1">
    <location>
        <begin position="42"/>
        <end position="51"/>
    </location>
</feature>
<organism evidence="2 3">
    <name type="scientific">Hibiscus sabdariffa</name>
    <name type="common">roselle</name>
    <dbReference type="NCBI Taxonomy" id="183260"/>
    <lineage>
        <taxon>Eukaryota</taxon>
        <taxon>Viridiplantae</taxon>
        <taxon>Streptophyta</taxon>
        <taxon>Embryophyta</taxon>
        <taxon>Tracheophyta</taxon>
        <taxon>Spermatophyta</taxon>
        <taxon>Magnoliopsida</taxon>
        <taxon>eudicotyledons</taxon>
        <taxon>Gunneridae</taxon>
        <taxon>Pentapetalae</taxon>
        <taxon>rosids</taxon>
        <taxon>malvids</taxon>
        <taxon>Malvales</taxon>
        <taxon>Malvaceae</taxon>
        <taxon>Malvoideae</taxon>
        <taxon>Hibiscus</taxon>
    </lineage>
</organism>
<feature type="compositionally biased region" description="Low complexity" evidence="1">
    <location>
        <begin position="75"/>
        <end position="86"/>
    </location>
</feature>
<gene>
    <name evidence="2" type="ORF">V6N12_074815</name>
</gene>
<evidence type="ECO:0000313" key="2">
    <source>
        <dbReference type="EMBL" id="KAK8528284.1"/>
    </source>
</evidence>
<feature type="compositionally biased region" description="Basic and acidic residues" evidence="1">
    <location>
        <begin position="20"/>
        <end position="41"/>
    </location>
</feature>
<name>A0ABR2D3A1_9ROSI</name>
<accession>A0ABR2D3A1</accession>
<sequence>MGVTLLGRVACRVGSELDPGPDREPDCPRAFRRTKSVDRKPPSSSSLLSEQFSEKSTRNPRRSVLQKSAPPLSPSPSGVVSASYCI</sequence>
<keyword evidence="3" id="KW-1185">Reference proteome</keyword>
<dbReference type="Proteomes" id="UP001472677">
    <property type="component" value="Unassembled WGS sequence"/>
</dbReference>
<dbReference type="EMBL" id="JBBPBM010000037">
    <property type="protein sequence ID" value="KAK8528284.1"/>
    <property type="molecule type" value="Genomic_DNA"/>
</dbReference>
<protein>
    <submittedName>
        <fullName evidence="2">Uncharacterized protein</fullName>
    </submittedName>
</protein>
<feature type="region of interest" description="Disordered" evidence="1">
    <location>
        <begin position="14"/>
        <end position="86"/>
    </location>
</feature>
<proteinExistence type="predicted"/>
<evidence type="ECO:0000313" key="3">
    <source>
        <dbReference type="Proteomes" id="UP001472677"/>
    </source>
</evidence>
<comment type="caution">
    <text evidence="2">The sequence shown here is derived from an EMBL/GenBank/DDBJ whole genome shotgun (WGS) entry which is preliminary data.</text>
</comment>
<evidence type="ECO:0000256" key="1">
    <source>
        <dbReference type="SAM" id="MobiDB-lite"/>
    </source>
</evidence>
<reference evidence="2 3" key="1">
    <citation type="journal article" date="2024" name="G3 (Bethesda)">
        <title>Genome assembly of Hibiscus sabdariffa L. provides insights into metabolisms of medicinal natural products.</title>
        <authorList>
            <person name="Kim T."/>
        </authorList>
    </citation>
    <scope>NUCLEOTIDE SEQUENCE [LARGE SCALE GENOMIC DNA]</scope>
    <source>
        <strain evidence="2">TK-2024</strain>
        <tissue evidence="2">Old leaves</tissue>
    </source>
</reference>